<dbReference type="SUPFAM" id="SSF53756">
    <property type="entry name" value="UDP-Glycosyltransferase/glycogen phosphorylase"/>
    <property type="match status" value="2"/>
</dbReference>
<sequence>MVRNNRNTEGGTTRSENSERSDPQILFDVSLEVAHKVGGIYTVLKSKTPFFVENYGDNMVLLGPYIPKDAAFEFEDLPYSQLGPAIEKMQRERGVTIHYGRWLVEGNPRAVLFDLMYPAAFTPTIDRYRRILRERFNVGFGEFKDHNAFQWDAFVFGCMVAEFLDYVRREVFTPTNTPDIVVHFHEWLSAIGLLLLKENTRLDPAKYSPPYATCFTTHATVVGRYLCAGNQDFYRAIQYVDADREAGTRGCWTEHAVEKSAARECDVFTTVSEVTATEAQHILGRKPDVVTLNGLPPTNLSLLHHLQIEHQNSKTNITKFIQGHFSGALKDVDPDKVVYMFSAGRYEFINKGIDVTLEALAALNRRLIQEGSDVTVFFFLIFPAKTRNYHVDTLRGMSVQQDILETAEAIGKSVSRQIAEAMTRGREVDTSAFISPKEGVKLRRLAAQMQRSEFPPVVTHQLVDDSNDAILCKIRELGLFNSFGDRVKVIFHPEFVSSASPLFKMDYTDFVRGCHVGCFPSYYEPFGYTPAECMQAGVVSITSNVSGFGRFIEGLEEQLQAERPTPADENFWRTTRTGVNVVDREYIPADQTVQRIANTLFQYTQLSRRERVELRSKTERASLNVGWDVVGEKYLEAHELALANVAKRM</sequence>
<evidence type="ECO:0000256" key="6">
    <source>
        <dbReference type="ARBA" id="ARBA00047345"/>
    </source>
</evidence>
<keyword evidence="10" id="KW-1185">Reference proteome</keyword>
<dbReference type="GO" id="GO:0005737">
    <property type="term" value="C:cytoplasm"/>
    <property type="evidence" value="ECO:0007669"/>
    <property type="project" value="TreeGrafter"/>
</dbReference>
<evidence type="ECO:0000256" key="3">
    <source>
        <dbReference type="ARBA" id="ARBA00022676"/>
    </source>
</evidence>
<dbReference type="PANTHER" id="PTHR10176">
    <property type="entry name" value="GLYCOGEN SYNTHASE"/>
    <property type="match status" value="1"/>
</dbReference>
<dbReference type="PANTHER" id="PTHR10176:SF3">
    <property type="entry name" value="GLYCOGEN [STARCH] SYNTHASE"/>
    <property type="match status" value="1"/>
</dbReference>
<evidence type="ECO:0000256" key="2">
    <source>
        <dbReference type="ARBA" id="ARBA00010686"/>
    </source>
</evidence>
<keyword evidence="3 7" id="KW-0328">Glycosyltransferase</keyword>
<comment type="function">
    <text evidence="7">Transfers the glycosyl residue from UDP-Glc to the non-reducing end of alpha-1,4-glucan.</text>
</comment>
<keyword evidence="5 7" id="KW-0320">Glycogen biosynthesis</keyword>
<dbReference type="Pfam" id="PF05693">
    <property type="entry name" value="Glycogen_syn"/>
    <property type="match status" value="1"/>
</dbReference>
<evidence type="ECO:0000256" key="1">
    <source>
        <dbReference type="ARBA" id="ARBA00004964"/>
    </source>
</evidence>
<comment type="catalytic activity">
    <reaction evidence="6">
        <text>[(1-&gt;4)-alpha-D-glucosyl](n) + UDP-alpha-D-glucose = [(1-&gt;4)-alpha-D-glucosyl](n+1) + UDP + H(+)</text>
        <dbReference type="Rhea" id="RHEA:18549"/>
        <dbReference type="Rhea" id="RHEA-COMP:9584"/>
        <dbReference type="Rhea" id="RHEA-COMP:9587"/>
        <dbReference type="ChEBI" id="CHEBI:15378"/>
        <dbReference type="ChEBI" id="CHEBI:15444"/>
        <dbReference type="ChEBI" id="CHEBI:58223"/>
        <dbReference type="ChEBI" id="CHEBI:58885"/>
        <dbReference type="EC" id="2.4.1.11"/>
    </reaction>
    <physiologicalReaction direction="left-to-right" evidence="6">
        <dbReference type="Rhea" id="RHEA:18550"/>
    </physiologicalReaction>
</comment>
<keyword evidence="4 7" id="KW-0808">Transferase</keyword>
<dbReference type="InterPro" id="IPR008631">
    <property type="entry name" value="Glycogen_synth"/>
</dbReference>
<dbReference type="OrthoDB" id="6335297at2759"/>
<dbReference type="Gene3D" id="6.10.260.10">
    <property type="match status" value="1"/>
</dbReference>
<feature type="region of interest" description="Disordered" evidence="8">
    <location>
        <begin position="1"/>
        <end position="21"/>
    </location>
</feature>
<dbReference type="UniPathway" id="UPA00164"/>
<reference evidence="9" key="1">
    <citation type="submission" date="2021-05" db="EMBL/GenBank/DDBJ databases">
        <title>A free-living protist that lacks canonical eukaryotic 1 DNA replication and segregation systems.</title>
        <authorList>
            <person name="Salas-Leiva D.E."/>
            <person name="Tromer E.C."/>
            <person name="Curtis B.A."/>
            <person name="Jerlstrom-Hultqvist J."/>
            <person name="Kolisko M."/>
            <person name="Yi Z."/>
            <person name="Salas-Leiva J.S."/>
            <person name="Gallot-Lavallee L."/>
            <person name="Kops G.J.P.L."/>
            <person name="Archibald J.M."/>
            <person name="Simpson A.G.B."/>
            <person name="Roger A.J."/>
        </authorList>
    </citation>
    <scope>NUCLEOTIDE SEQUENCE</scope>
    <source>
        <strain evidence="9">BICM</strain>
    </source>
</reference>
<dbReference type="Proteomes" id="UP000717585">
    <property type="component" value="Unassembled WGS sequence"/>
</dbReference>
<evidence type="ECO:0000256" key="4">
    <source>
        <dbReference type="ARBA" id="ARBA00022679"/>
    </source>
</evidence>
<comment type="similarity">
    <text evidence="2 7">Belongs to the glycosyltransferase 3 family.</text>
</comment>
<name>A0A8J6APZ0_9EUKA</name>
<accession>A0A8J6APZ0</accession>
<evidence type="ECO:0000313" key="9">
    <source>
        <dbReference type="EMBL" id="KAG9390268.1"/>
    </source>
</evidence>
<dbReference type="AlphaFoldDB" id="A0A8J6APZ0"/>
<dbReference type="EC" id="2.4.1.11" evidence="7"/>
<evidence type="ECO:0000256" key="5">
    <source>
        <dbReference type="ARBA" id="ARBA00023056"/>
    </source>
</evidence>
<dbReference type="GO" id="GO:0005978">
    <property type="term" value="P:glycogen biosynthetic process"/>
    <property type="evidence" value="ECO:0007669"/>
    <property type="project" value="UniProtKB-UniPathway"/>
</dbReference>
<protein>
    <recommendedName>
        <fullName evidence="7">Glycogen [starch] synthase</fullName>
        <ecNumber evidence="7">2.4.1.11</ecNumber>
    </recommendedName>
</protein>
<evidence type="ECO:0000313" key="10">
    <source>
        <dbReference type="Proteomes" id="UP000717585"/>
    </source>
</evidence>
<dbReference type="EMBL" id="JAHDYR010000066">
    <property type="protein sequence ID" value="KAG9390268.1"/>
    <property type="molecule type" value="Genomic_DNA"/>
</dbReference>
<proteinExistence type="inferred from homology"/>
<evidence type="ECO:0000256" key="7">
    <source>
        <dbReference type="RuleBase" id="RU363104"/>
    </source>
</evidence>
<gene>
    <name evidence="9" type="ORF">J8273_8308</name>
</gene>
<dbReference type="GO" id="GO:0004373">
    <property type="term" value="F:alpha-1,4-glucan glucosyltransferase (UDP-glucose donor) activity"/>
    <property type="evidence" value="ECO:0007669"/>
    <property type="project" value="UniProtKB-EC"/>
</dbReference>
<feature type="compositionally biased region" description="Polar residues" evidence="8">
    <location>
        <begin position="1"/>
        <end position="15"/>
    </location>
</feature>
<dbReference type="Gene3D" id="3.40.50.2000">
    <property type="entry name" value="Glycogen Phosphorylase B"/>
    <property type="match status" value="2"/>
</dbReference>
<comment type="caution">
    <text evidence="9">The sequence shown here is derived from an EMBL/GenBank/DDBJ whole genome shotgun (WGS) entry which is preliminary data.</text>
</comment>
<organism evidence="9 10">
    <name type="scientific">Carpediemonas membranifera</name>
    <dbReference type="NCBI Taxonomy" id="201153"/>
    <lineage>
        <taxon>Eukaryota</taxon>
        <taxon>Metamonada</taxon>
        <taxon>Carpediemonas-like organisms</taxon>
        <taxon>Carpediemonas</taxon>
    </lineage>
</organism>
<comment type="pathway">
    <text evidence="1 7">Glycan biosynthesis; glycogen biosynthesis.</text>
</comment>
<evidence type="ECO:0000256" key="8">
    <source>
        <dbReference type="SAM" id="MobiDB-lite"/>
    </source>
</evidence>